<protein>
    <recommendedName>
        <fullName evidence="3">ArnR1-like winged helix-turn-helix domain-containing protein</fullName>
    </recommendedName>
</protein>
<name>A0A1G1YT49_9BACT</name>
<sequence length="119" mass="14042">MKLPPPQRLILYALGQFYHSLNQPLIEKPVKVHTSKITFIELLKRSPQVTKQPRAIYKNLETLQQQKLITYNNHLITLTKTGLVELKKIEIELNQFQSLTEFFKQTQKTKRKLQTVIEN</sequence>
<dbReference type="Proteomes" id="UP000178122">
    <property type="component" value="Unassembled WGS sequence"/>
</dbReference>
<accession>A0A1G1YT49</accession>
<dbReference type="EMBL" id="MHIN01000013">
    <property type="protein sequence ID" value="OGY55511.1"/>
    <property type="molecule type" value="Genomic_DNA"/>
</dbReference>
<proteinExistence type="predicted"/>
<gene>
    <name evidence="1" type="ORF">A2912_05810</name>
</gene>
<comment type="caution">
    <text evidence="1">The sequence shown here is derived from an EMBL/GenBank/DDBJ whole genome shotgun (WGS) entry which is preliminary data.</text>
</comment>
<evidence type="ECO:0000313" key="1">
    <source>
        <dbReference type="EMBL" id="OGY55511.1"/>
    </source>
</evidence>
<evidence type="ECO:0000313" key="2">
    <source>
        <dbReference type="Proteomes" id="UP000178122"/>
    </source>
</evidence>
<organism evidence="1 2">
    <name type="scientific">Candidatus Buchananbacteria bacterium RIFCSPLOWO2_01_FULL_40_23b</name>
    <dbReference type="NCBI Taxonomy" id="1797544"/>
    <lineage>
        <taxon>Bacteria</taxon>
        <taxon>Candidatus Buchananiibacteriota</taxon>
    </lineage>
</organism>
<evidence type="ECO:0008006" key="3">
    <source>
        <dbReference type="Google" id="ProtNLM"/>
    </source>
</evidence>
<dbReference type="AlphaFoldDB" id="A0A1G1YT49"/>
<reference evidence="1 2" key="1">
    <citation type="journal article" date="2016" name="Nat. Commun.">
        <title>Thousands of microbial genomes shed light on interconnected biogeochemical processes in an aquifer system.</title>
        <authorList>
            <person name="Anantharaman K."/>
            <person name="Brown C.T."/>
            <person name="Hug L.A."/>
            <person name="Sharon I."/>
            <person name="Castelle C.J."/>
            <person name="Probst A.J."/>
            <person name="Thomas B.C."/>
            <person name="Singh A."/>
            <person name="Wilkins M.J."/>
            <person name="Karaoz U."/>
            <person name="Brodie E.L."/>
            <person name="Williams K.H."/>
            <person name="Hubbard S.S."/>
            <person name="Banfield J.F."/>
        </authorList>
    </citation>
    <scope>NUCLEOTIDE SEQUENCE [LARGE SCALE GENOMIC DNA]</scope>
</reference>